<evidence type="ECO:0000313" key="5">
    <source>
        <dbReference type="EMBL" id="KAK7437959.1"/>
    </source>
</evidence>
<dbReference type="EMBL" id="JBANRG010000082">
    <property type="protein sequence ID" value="KAK7437959.1"/>
    <property type="molecule type" value="Genomic_DNA"/>
</dbReference>
<feature type="domain" description="Crinkler effector protein N-terminal" evidence="4">
    <location>
        <begin position="10"/>
        <end position="93"/>
    </location>
</feature>
<dbReference type="Proteomes" id="UP001498398">
    <property type="component" value="Unassembled WGS sequence"/>
</dbReference>
<evidence type="ECO:0000256" key="3">
    <source>
        <dbReference type="ARBA" id="ARBA00022525"/>
    </source>
</evidence>
<accession>A0ABR1ISK6</accession>
<evidence type="ECO:0000259" key="4">
    <source>
        <dbReference type="Pfam" id="PF20147"/>
    </source>
</evidence>
<comment type="subcellular location">
    <subcellularLocation>
        <location evidence="1">Host cell</location>
    </subcellularLocation>
    <subcellularLocation>
        <location evidence="2">Secreted</location>
    </subcellularLocation>
</comment>
<sequence length="436" mass="48735">MNLSQFAPCRPFVVTISSSLSVAHFKKAIKEEISNDLKAHELDLFHVSVLDEGDLTAKVKDATGGIEPLRSTRKLSTVFPSEPPEETIHIAVKLPSPLSTLMHEFTRRRQSYLDKFPSRAPSAFAQPSQLPKFPKPDRGGFRCDRPPSAASPVPITLLYPLFNELIDDCESYQPSKEDRAFALELAHAMSSIFNNEKERQAKFLEVCLKHGLSFTPSEIVGTTFTTDGDMQCNGFIYCLGEIINEAGSKGAEPVFQAGCYYTTHLKQRRDAASLGSPLPCLGVYLIGPLLGFLGLAFTDQMQLQMLAQPIRFDYHHTDVKQRRIAAHYLGSLKRVIRKLKDYYEIELPRLRNFPTRSSSAPILPCYSRYTALSDSVVHEIQYVAQAMANKLVFFGKIDDSDIYIKFVTRYSKEAHLYCATLGIAPTLRGLEALPSG</sequence>
<organism evidence="5 6">
    <name type="scientific">Marasmiellus scandens</name>
    <dbReference type="NCBI Taxonomy" id="2682957"/>
    <lineage>
        <taxon>Eukaryota</taxon>
        <taxon>Fungi</taxon>
        <taxon>Dikarya</taxon>
        <taxon>Basidiomycota</taxon>
        <taxon>Agaricomycotina</taxon>
        <taxon>Agaricomycetes</taxon>
        <taxon>Agaricomycetidae</taxon>
        <taxon>Agaricales</taxon>
        <taxon>Marasmiineae</taxon>
        <taxon>Omphalotaceae</taxon>
        <taxon>Marasmiellus</taxon>
    </lineage>
</organism>
<name>A0ABR1ISK6_9AGAR</name>
<keyword evidence="6" id="KW-1185">Reference proteome</keyword>
<reference evidence="5 6" key="1">
    <citation type="submission" date="2024-01" db="EMBL/GenBank/DDBJ databases">
        <title>A draft genome for the cacao thread blight pathogen Marasmiellus scandens.</title>
        <authorList>
            <person name="Baruah I.K."/>
            <person name="Leung J."/>
            <person name="Bukari Y."/>
            <person name="Amoako-Attah I."/>
            <person name="Meinhardt L.W."/>
            <person name="Bailey B.A."/>
            <person name="Cohen S.P."/>
        </authorList>
    </citation>
    <scope>NUCLEOTIDE SEQUENCE [LARGE SCALE GENOMIC DNA]</scope>
    <source>
        <strain evidence="5 6">GH-19</strain>
    </source>
</reference>
<comment type="caution">
    <text evidence="5">The sequence shown here is derived from an EMBL/GenBank/DDBJ whole genome shotgun (WGS) entry which is preliminary data.</text>
</comment>
<keyword evidence="3" id="KW-0964">Secreted</keyword>
<gene>
    <name evidence="5" type="ORF">VKT23_018394</name>
</gene>
<evidence type="ECO:0000313" key="6">
    <source>
        <dbReference type="Proteomes" id="UP001498398"/>
    </source>
</evidence>
<dbReference type="Pfam" id="PF20147">
    <property type="entry name" value="Crinkler"/>
    <property type="match status" value="1"/>
</dbReference>
<evidence type="ECO:0000256" key="1">
    <source>
        <dbReference type="ARBA" id="ARBA00004340"/>
    </source>
</evidence>
<dbReference type="InterPro" id="IPR045379">
    <property type="entry name" value="Crinkler_N"/>
</dbReference>
<proteinExistence type="predicted"/>
<evidence type="ECO:0000256" key="2">
    <source>
        <dbReference type="ARBA" id="ARBA00004613"/>
    </source>
</evidence>
<protein>
    <recommendedName>
        <fullName evidence="4">Crinkler effector protein N-terminal domain-containing protein</fullName>
    </recommendedName>
</protein>